<comment type="subcellular location">
    <subcellularLocation>
        <location evidence="5">Nucleus</location>
    </subcellularLocation>
    <subcellularLocation>
        <location evidence="5">Cytoplasm</location>
    </subcellularLocation>
</comment>
<feature type="compositionally biased region" description="Polar residues" evidence="6">
    <location>
        <begin position="98"/>
        <end position="113"/>
    </location>
</feature>
<dbReference type="InterPro" id="IPR036353">
    <property type="entry name" value="XPC-bd_sf"/>
</dbReference>
<dbReference type="GO" id="GO:0070628">
    <property type="term" value="F:proteasome binding"/>
    <property type="evidence" value="ECO:0007669"/>
    <property type="project" value="TreeGrafter"/>
</dbReference>
<dbReference type="InterPro" id="IPR009060">
    <property type="entry name" value="UBA-like_sf"/>
</dbReference>
<organism evidence="9 10">
    <name type="scientific">Babesia gibsoni</name>
    <dbReference type="NCBI Taxonomy" id="33632"/>
    <lineage>
        <taxon>Eukaryota</taxon>
        <taxon>Sar</taxon>
        <taxon>Alveolata</taxon>
        <taxon>Apicomplexa</taxon>
        <taxon>Aconoidasida</taxon>
        <taxon>Piroplasmida</taxon>
        <taxon>Babesiidae</taxon>
        <taxon>Babesia</taxon>
    </lineage>
</organism>
<dbReference type="InterPro" id="IPR006636">
    <property type="entry name" value="STI1_HS-bd"/>
</dbReference>
<dbReference type="InterPro" id="IPR015940">
    <property type="entry name" value="UBA"/>
</dbReference>
<dbReference type="Gene3D" id="1.10.10.540">
    <property type="entry name" value="XPC-binding domain"/>
    <property type="match status" value="1"/>
</dbReference>
<dbReference type="Pfam" id="PF00240">
    <property type="entry name" value="ubiquitin"/>
    <property type="match status" value="1"/>
</dbReference>
<dbReference type="SUPFAM" id="SSF101238">
    <property type="entry name" value="XPC-binding domain"/>
    <property type="match status" value="1"/>
</dbReference>
<dbReference type="EMBL" id="JAVEPI010000002">
    <property type="protein sequence ID" value="KAK1443547.1"/>
    <property type="molecule type" value="Genomic_DNA"/>
</dbReference>
<dbReference type="InterPro" id="IPR004806">
    <property type="entry name" value="Rad23"/>
</dbReference>
<feature type="region of interest" description="Disordered" evidence="6">
    <location>
        <begin position="77"/>
        <end position="113"/>
    </location>
</feature>
<comment type="function">
    <text evidence="5">Multiubiquitin chain receptor involved in modulation of proteasomal degradation. Involved in nucleotide excision repair.</text>
</comment>
<gene>
    <name evidence="9" type="ORF">BgAZ_204230</name>
</gene>
<dbReference type="GO" id="GO:0005654">
    <property type="term" value="C:nucleoplasm"/>
    <property type="evidence" value="ECO:0007669"/>
    <property type="project" value="TreeGrafter"/>
</dbReference>
<dbReference type="SMART" id="SM00213">
    <property type="entry name" value="UBQ"/>
    <property type="match status" value="1"/>
</dbReference>
<dbReference type="FunFam" id="1.10.8.10:FF:000003">
    <property type="entry name" value="UV excision repair protein RAD23 homolog"/>
    <property type="match status" value="1"/>
</dbReference>
<evidence type="ECO:0000256" key="2">
    <source>
        <dbReference type="ARBA" id="ARBA00022763"/>
    </source>
</evidence>
<dbReference type="FunFam" id="1.10.8.10:FF:000002">
    <property type="entry name" value="UV excision repair protein RAD23 homolog"/>
    <property type="match status" value="1"/>
</dbReference>
<dbReference type="Pfam" id="PF09280">
    <property type="entry name" value="XPC-binding"/>
    <property type="match status" value="1"/>
</dbReference>
<dbReference type="CDD" id="cd14280">
    <property type="entry name" value="UBA1_Rad23_like"/>
    <property type="match status" value="1"/>
</dbReference>
<evidence type="ECO:0000313" key="9">
    <source>
        <dbReference type="EMBL" id="KAK1443547.1"/>
    </source>
</evidence>
<dbReference type="PROSITE" id="PS50053">
    <property type="entry name" value="UBIQUITIN_2"/>
    <property type="match status" value="1"/>
</dbReference>
<evidence type="ECO:0000313" key="10">
    <source>
        <dbReference type="Proteomes" id="UP001230268"/>
    </source>
</evidence>
<protein>
    <recommendedName>
        <fullName evidence="5">UV excision repair protein RAD23</fullName>
    </recommendedName>
</protein>
<dbReference type="PROSITE" id="PS50030">
    <property type="entry name" value="UBA"/>
    <property type="match status" value="2"/>
</dbReference>
<keyword evidence="1" id="KW-0677">Repeat</keyword>
<dbReference type="PRINTS" id="PR01839">
    <property type="entry name" value="RAD23PROTEIN"/>
</dbReference>
<dbReference type="InterPro" id="IPR000626">
    <property type="entry name" value="Ubiquitin-like_dom"/>
</dbReference>
<evidence type="ECO:0000259" key="7">
    <source>
        <dbReference type="PROSITE" id="PS50030"/>
    </source>
</evidence>
<evidence type="ECO:0000256" key="1">
    <source>
        <dbReference type="ARBA" id="ARBA00022737"/>
    </source>
</evidence>
<feature type="domain" description="UBA" evidence="7">
    <location>
        <begin position="118"/>
        <end position="158"/>
    </location>
</feature>
<dbReference type="GO" id="GO:0006289">
    <property type="term" value="P:nucleotide-excision repair"/>
    <property type="evidence" value="ECO:0007669"/>
    <property type="project" value="UniProtKB-UniRule"/>
</dbReference>
<name>A0AAD8LRZ2_BABGI</name>
<accession>A0AAD8LRZ2</accession>
<dbReference type="PANTHER" id="PTHR10621:SF0">
    <property type="entry name" value="UV EXCISION REPAIR PROTEIN RAD23"/>
    <property type="match status" value="1"/>
</dbReference>
<dbReference type="GO" id="GO:0005829">
    <property type="term" value="C:cytosol"/>
    <property type="evidence" value="ECO:0007669"/>
    <property type="project" value="TreeGrafter"/>
</dbReference>
<keyword evidence="4 5" id="KW-0539">Nucleus</keyword>
<dbReference type="GO" id="GO:0003684">
    <property type="term" value="F:damaged DNA binding"/>
    <property type="evidence" value="ECO:0007669"/>
    <property type="project" value="UniProtKB-UniRule"/>
</dbReference>
<dbReference type="PANTHER" id="PTHR10621">
    <property type="entry name" value="UV EXCISION REPAIR PROTEIN RAD23"/>
    <property type="match status" value="1"/>
</dbReference>
<feature type="domain" description="Ubiquitin-like" evidence="8">
    <location>
        <begin position="1"/>
        <end position="78"/>
    </location>
</feature>
<comment type="similarity">
    <text evidence="5">Belongs to the RAD23 family.</text>
</comment>
<dbReference type="SUPFAM" id="SSF46934">
    <property type="entry name" value="UBA-like"/>
    <property type="match status" value="2"/>
</dbReference>
<keyword evidence="5" id="KW-0963">Cytoplasm</keyword>
<evidence type="ECO:0000256" key="4">
    <source>
        <dbReference type="ARBA" id="ARBA00023242"/>
    </source>
</evidence>
<dbReference type="GO" id="GO:0043130">
    <property type="term" value="F:ubiquitin binding"/>
    <property type="evidence" value="ECO:0007669"/>
    <property type="project" value="UniProtKB-UniRule"/>
</dbReference>
<dbReference type="Proteomes" id="UP001230268">
    <property type="component" value="Unassembled WGS sequence"/>
</dbReference>
<comment type="caution">
    <text evidence="9">The sequence shown here is derived from an EMBL/GenBank/DDBJ whole genome shotgun (WGS) entry which is preliminary data.</text>
</comment>
<dbReference type="Gene3D" id="1.10.8.10">
    <property type="entry name" value="DNA helicase RuvA subunit, C-terminal domain"/>
    <property type="match status" value="2"/>
</dbReference>
<evidence type="ECO:0000259" key="8">
    <source>
        <dbReference type="PROSITE" id="PS50053"/>
    </source>
</evidence>
<dbReference type="SMART" id="SM00165">
    <property type="entry name" value="UBA"/>
    <property type="match status" value="2"/>
</dbReference>
<dbReference type="GO" id="GO:0043161">
    <property type="term" value="P:proteasome-mediated ubiquitin-dependent protein catabolic process"/>
    <property type="evidence" value="ECO:0007669"/>
    <property type="project" value="UniProtKB-UniRule"/>
</dbReference>
<sequence length="318" mass="35208">MKLKVKTLNNLEVDVEVDDAASILDLMKAVEKVLPAMPSDRQKLIHSGKVLKQELKLSDYADIKDGDKVIVIASKQAEAKPETTPKAEAVEKPAVESHVQQESQQTTEPNESRLVTGSELEMNIARICEMGFPRPLVERAMAAAFNNPERAVEFLSTGNIPTHSDMYVDDEEGEQPNTGSFESVPGGEGMTDESLMAIQSHPYFQQLRQVIQSDPQMLQQLLETIGQNNPELLQTILENQEEFMHILNTGGEGAPYSESLEGPNVIQLTDQEIESVQRLEGLGFPRSAVIEAYLACDKNEELAANYLLEHSNDMASEE</sequence>
<keyword evidence="3 5" id="KW-0234">DNA repair</keyword>
<evidence type="ECO:0000256" key="5">
    <source>
        <dbReference type="RuleBase" id="RU367049"/>
    </source>
</evidence>
<proteinExistence type="inferred from homology"/>
<dbReference type="AlphaFoldDB" id="A0AAD8LRZ2"/>
<evidence type="ECO:0000256" key="6">
    <source>
        <dbReference type="SAM" id="MobiDB-lite"/>
    </source>
</evidence>
<evidence type="ECO:0000256" key="3">
    <source>
        <dbReference type="ARBA" id="ARBA00023204"/>
    </source>
</evidence>
<dbReference type="SUPFAM" id="SSF54236">
    <property type="entry name" value="Ubiquitin-like"/>
    <property type="match status" value="1"/>
</dbReference>
<dbReference type="Gene3D" id="3.10.20.90">
    <property type="entry name" value="Phosphatidylinositol 3-kinase Catalytic Subunit, Chain A, domain 1"/>
    <property type="match status" value="1"/>
</dbReference>
<feature type="domain" description="UBA" evidence="7">
    <location>
        <begin position="268"/>
        <end position="310"/>
    </location>
</feature>
<dbReference type="CDD" id="cd01805">
    <property type="entry name" value="Ubl_Rad23"/>
    <property type="match status" value="1"/>
</dbReference>
<dbReference type="InterPro" id="IPR015360">
    <property type="entry name" value="XPC-bd"/>
</dbReference>
<dbReference type="GO" id="GO:0031593">
    <property type="term" value="F:polyubiquitin modification-dependent protein binding"/>
    <property type="evidence" value="ECO:0007669"/>
    <property type="project" value="UniProtKB-UniRule"/>
</dbReference>
<dbReference type="Pfam" id="PF00627">
    <property type="entry name" value="UBA"/>
    <property type="match status" value="2"/>
</dbReference>
<keyword evidence="2 5" id="KW-0227">DNA damage</keyword>
<dbReference type="InterPro" id="IPR029071">
    <property type="entry name" value="Ubiquitin-like_domsf"/>
</dbReference>
<feature type="compositionally biased region" description="Basic and acidic residues" evidence="6">
    <location>
        <begin position="77"/>
        <end position="95"/>
    </location>
</feature>
<keyword evidence="10" id="KW-1185">Reference proteome</keyword>
<dbReference type="SMART" id="SM00727">
    <property type="entry name" value="STI1"/>
    <property type="match status" value="1"/>
</dbReference>
<reference evidence="9" key="1">
    <citation type="submission" date="2023-08" db="EMBL/GenBank/DDBJ databases">
        <title>Draft sequence of the Babesia gibsoni genome.</title>
        <authorList>
            <person name="Yamagishi J.Y."/>
            <person name="Xuan X.X."/>
        </authorList>
    </citation>
    <scope>NUCLEOTIDE SEQUENCE</scope>
    <source>
        <strain evidence="9">Azabu</strain>
    </source>
</reference>